<dbReference type="AlphaFoldDB" id="A0A7D6Z2Q9"/>
<evidence type="ECO:0000313" key="2">
    <source>
        <dbReference type="Proteomes" id="UP000515512"/>
    </source>
</evidence>
<organism evidence="1 2">
    <name type="scientific">Nocardia huaxiensis</name>
    <dbReference type="NCBI Taxonomy" id="2755382"/>
    <lineage>
        <taxon>Bacteria</taxon>
        <taxon>Bacillati</taxon>
        <taxon>Actinomycetota</taxon>
        <taxon>Actinomycetes</taxon>
        <taxon>Mycobacteriales</taxon>
        <taxon>Nocardiaceae</taxon>
        <taxon>Nocardia</taxon>
    </lineage>
</organism>
<dbReference type="KEGG" id="nhu:H0264_30040"/>
<keyword evidence="2" id="KW-1185">Reference proteome</keyword>
<sequence>MVGHKREVVASAVQEILNYFGKCPICGHPARAWRITAGFDDDRVESQDVAECGGWCGWKGPVRATAMTDGSLVLAKAHRTIGPGLPSS</sequence>
<proteinExistence type="predicted"/>
<protein>
    <submittedName>
        <fullName evidence="1">Uncharacterized protein</fullName>
    </submittedName>
</protein>
<dbReference type="RefSeq" id="WP_181580668.1">
    <property type="nucleotide sequence ID" value="NZ_CP059399.1"/>
</dbReference>
<dbReference type="Proteomes" id="UP000515512">
    <property type="component" value="Chromosome"/>
</dbReference>
<dbReference type="EMBL" id="CP059399">
    <property type="protein sequence ID" value="QLY29464.1"/>
    <property type="molecule type" value="Genomic_DNA"/>
</dbReference>
<gene>
    <name evidence="1" type="ORF">H0264_30040</name>
</gene>
<reference evidence="1 2" key="1">
    <citation type="submission" date="2020-07" db="EMBL/GenBank/DDBJ databases">
        <authorList>
            <person name="Zhuang K."/>
            <person name="Ran Y."/>
        </authorList>
    </citation>
    <scope>NUCLEOTIDE SEQUENCE [LARGE SCALE GENOMIC DNA]</scope>
    <source>
        <strain evidence="1 2">WCH-YHL-001</strain>
    </source>
</reference>
<name>A0A7D6Z2Q9_9NOCA</name>
<evidence type="ECO:0000313" key="1">
    <source>
        <dbReference type="EMBL" id="QLY29464.1"/>
    </source>
</evidence>
<accession>A0A7D6Z2Q9</accession>